<reference evidence="5" key="1">
    <citation type="submission" date="2013-05" db="EMBL/GenBank/DDBJ databases">
        <authorList>
            <person name="Yim A.K.Y."/>
            <person name="Chan T.F."/>
            <person name="Ji K.M."/>
            <person name="Liu X.Y."/>
            <person name="Zhou J.W."/>
            <person name="Li R.Q."/>
            <person name="Yang K.Y."/>
            <person name="Li J."/>
            <person name="Li M."/>
            <person name="Law P.T.W."/>
            <person name="Wu Y.L."/>
            <person name="Cai Z.L."/>
            <person name="Qin H."/>
            <person name="Bao Y."/>
            <person name="Leung R.K.K."/>
            <person name="Ng P.K.S."/>
            <person name="Zou J."/>
            <person name="Zhong X.J."/>
            <person name="Ran P.X."/>
            <person name="Zhong N.S."/>
            <person name="Liu Z.G."/>
            <person name="Tsui S.K.W."/>
        </authorList>
    </citation>
    <scope>NUCLEOTIDE SEQUENCE</scope>
    <source>
        <strain evidence="5">Derf</strain>
        <tissue evidence="5">Whole organism</tissue>
    </source>
</reference>
<keyword evidence="6" id="KW-1185">Reference proteome</keyword>
<reference evidence="5" key="2">
    <citation type="journal article" date="2022" name="Res Sq">
        <title>Comparative Genomics Reveals Insights into the Divergent Evolution of Astigmatic Mites and Household Pest Adaptations.</title>
        <authorList>
            <person name="Xiong Q."/>
            <person name="Wan A.T.-Y."/>
            <person name="Liu X.-Y."/>
            <person name="Fung C.S.-H."/>
            <person name="Xiao X."/>
            <person name="Malainual N."/>
            <person name="Hou J."/>
            <person name="Wang L."/>
            <person name="Wang M."/>
            <person name="Yang K."/>
            <person name="Cui Y."/>
            <person name="Leung E."/>
            <person name="Nong W."/>
            <person name="Shin S.-K."/>
            <person name="Au S."/>
            <person name="Jeong K.Y."/>
            <person name="Chew F.T."/>
            <person name="Hui J."/>
            <person name="Leung T.F."/>
            <person name="Tungtrongchitr A."/>
            <person name="Zhong N."/>
            <person name="Liu Z."/>
            <person name="Tsui S."/>
        </authorList>
    </citation>
    <scope>NUCLEOTIDE SEQUENCE</scope>
    <source>
        <strain evidence="5">Derf</strain>
        <tissue evidence="5">Whole organism</tissue>
    </source>
</reference>
<feature type="compositionally biased region" description="Polar residues" evidence="4">
    <location>
        <begin position="279"/>
        <end position="289"/>
    </location>
</feature>
<comment type="similarity">
    <text evidence="2">Belongs to the SNU66/SART1 family.</text>
</comment>
<comment type="subcellular location">
    <subcellularLocation>
        <location evidence="1">Nucleus</location>
    </subcellularLocation>
</comment>
<gene>
    <name evidence="5" type="primary">SART1_1</name>
    <name evidence="5" type="ORF">DERF_010867</name>
</gene>
<feature type="compositionally biased region" description="Acidic residues" evidence="4">
    <location>
        <begin position="441"/>
        <end position="455"/>
    </location>
</feature>
<evidence type="ECO:0000256" key="4">
    <source>
        <dbReference type="SAM" id="MobiDB-lite"/>
    </source>
</evidence>
<dbReference type="PANTHER" id="PTHR14152">
    <property type="entry name" value="SQUAMOUS CELL CARCINOMA ANTIGEN RECOGNISED BY CYTOTOXIC T LYMPHOCYTES"/>
    <property type="match status" value="1"/>
</dbReference>
<evidence type="ECO:0000313" key="5">
    <source>
        <dbReference type="EMBL" id="KAH9506123.1"/>
    </source>
</evidence>
<accession>A0A922KZM4</accession>
<dbReference type="Pfam" id="PF03343">
    <property type="entry name" value="SART-1"/>
    <property type="match status" value="1"/>
</dbReference>
<feature type="compositionally biased region" description="Acidic residues" evidence="4">
    <location>
        <begin position="47"/>
        <end position="60"/>
    </location>
</feature>
<feature type="region of interest" description="Disordered" evidence="4">
    <location>
        <begin position="635"/>
        <end position="714"/>
    </location>
</feature>
<dbReference type="PANTHER" id="PTHR14152:SF5">
    <property type="entry name" value="U4_U6.U5 TRI-SNRNP-ASSOCIATED PROTEIN 1"/>
    <property type="match status" value="1"/>
</dbReference>
<evidence type="ECO:0000256" key="3">
    <source>
        <dbReference type="ARBA" id="ARBA00023242"/>
    </source>
</evidence>
<evidence type="ECO:0000256" key="2">
    <source>
        <dbReference type="ARBA" id="ARBA00006076"/>
    </source>
</evidence>
<feature type="region of interest" description="Disordered" evidence="4">
    <location>
        <begin position="38"/>
        <end position="101"/>
    </location>
</feature>
<organism evidence="5 6">
    <name type="scientific">Dermatophagoides farinae</name>
    <name type="common">American house dust mite</name>
    <dbReference type="NCBI Taxonomy" id="6954"/>
    <lineage>
        <taxon>Eukaryota</taxon>
        <taxon>Metazoa</taxon>
        <taxon>Ecdysozoa</taxon>
        <taxon>Arthropoda</taxon>
        <taxon>Chelicerata</taxon>
        <taxon>Arachnida</taxon>
        <taxon>Acari</taxon>
        <taxon>Acariformes</taxon>
        <taxon>Sarcoptiformes</taxon>
        <taxon>Astigmata</taxon>
        <taxon>Psoroptidia</taxon>
        <taxon>Analgoidea</taxon>
        <taxon>Pyroglyphidae</taxon>
        <taxon>Dermatophagoidinae</taxon>
        <taxon>Dermatophagoides</taxon>
    </lineage>
</organism>
<feature type="compositionally biased region" description="Basic and acidic residues" evidence="4">
    <location>
        <begin position="512"/>
        <end position="524"/>
    </location>
</feature>
<dbReference type="Proteomes" id="UP000790347">
    <property type="component" value="Unassembled WGS sequence"/>
</dbReference>
<feature type="compositionally biased region" description="Basic and acidic residues" evidence="4">
    <location>
        <begin position="644"/>
        <end position="659"/>
    </location>
</feature>
<dbReference type="GO" id="GO:0046540">
    <property type="term" value="C:U4/U6 x U5 tri-snRNP complex"/>
    <property type="evidence" value="ECO:0007669"/>
    <property type="project" value="TreeGrafter"/>
</dbReference>
<feature type="compositionally biased region" description="Low complexity" evidence="4">
    <location>
        <begin position="695"/>
        <end position="714"/>
    </location>
</feature>
<proteinExistence type="inferred from homology"/>
<sequence>MSDSKEVFVKTENIKEKLEREKIRERLETQREKRRLLEKFRKAKTIDDDENKSDNEEDAAEWYQRTKHQHQKRISKQVTTDDNNDGEPSSSKRSKIIDKHHRYTSSDLKGLAIGHKADSIQEGKQIVLTLRDKDVLDEQEDVLENVNIVDDERAAKNVDNRKKRPEYRPYDDDEFDMQQEQFLASKKQSLLGKYDEEIDGPKNEMFRIGSTINTRNNQLGSFKMDADTSTTTTTTTGSNGKISLNWNDLKIANEYYTAEEMAVKFKKPSKKKAAKNLRQKQQPLTTNHHQMPDVEIEPPRSKRSRRTNVNDSINEKKKIALNIDSIADNNDDDLIGPDEDLSGIVIDDEAENELQSVLQKARKIKLKETISDPALAVVKLVEMVKREIKPEEDDNTNHSSMDNDYDGNDKIILNATAEFCRNLGEYSGTQMEMYNRRTMIDEDDDDDHDNDDNDGGDEKPATIVQEKTVINNDENSNDEDDDDFKFPNNWNEVDMKTEDNGGNTSDDDDNDDKPYDADDGDKNSKIHQPILEEEPDVSKGIAGALKLAMTKGYLDKETSKSFGATRATSIIQAQSYTIEEKFYDDDRLGRRDRYSGAMQEFREKDGYNPDFKLDYVDEKGRMMNQKEAFRYLSHKFHGKGPGKNKIDKRMKKMEQESKLRQMSSTDTPLNTVKLLQDKQKELQKPYIVLTGGGQQQQQHKSSTSTSSSTQISKK</sequence>
<keyword evidence="3" id="KW-0539">Nucleus</keyword>
<evidence type="ECO:0000313" key="6">
    <source>
        <dbReference type="Proteomes" id="UP000790347"/>
    </source>
</evidence>
<comment type="caution">
    <text evidence="5">The sequence shown here is derived from an EMBL/GenBank/DDBJ whole genome shotgun (WGS) entry which is preliminary data.</text>
</comment>
<dbReference type="InterPro" id="IPR005011">
    <property type="entry name" value="SNU66/SART1"/>
</dbReference>
<evidence type="ECO:0000256" key="1">
    <source>
        <dbReference type="ARBA" id="ARBA00004123"/>
    </source>
</evidence>
<dbReference type="EMBL" id="ASGP02000005">
    <property type="protein sequence ID" value="KAH9506123.1"/>
    <property type="molecule type" value="Genomic_DNA"/>
</dbReference>
<feature type="region of interest" description="Disordered" evidence="4">
    <location>
        <begin position="441"/>
        <end position="537"/>
    </location>
</feature>
<name>A0A922KZM4_DERFA</name>
<feature type="compositionally biased region" description="Polar residues" evidence="4">
    <location>
        <begin position="76"/>
        <end position="91"/>
    </location>
</feature>
<dbReference type="GO" id="GO:0045292">
    <property type="term" value="P:mRNA cis splicing, via spliceosome"/>
    <property type="evidence" value="ECO:0007669"/>
    <property type="project" value="TreeGrafter"/>
</dbReference>
<feature type="compositionally biased region" description="Basic residues" evidence="4">
    <location>
        <begin position="65"/>
        <end position="75"/>
    </location>
</feature>
<protein>
    <submittedName>
        <fullName evidence="5">U4/U6.U5 tri-snRNP-associated protein 1</fullName>
    </submittedName>
</protein>
<dbReference type="AlphaFoldDB" id="A0A922KZM4"/>
<feature type="compositionally biased region" description="Polar residues" evidence="4">
    <location>
        <begin position="660"/>
        <end position="670"/>
    </location>
</feature>
<feature type="compositionally biased region" description="Basic residues" evidence="4">
    <location>
        <begin position="267"/>
        <end position="278"/>
    </location>
</feature>
<dbReference type="GO" id="GO:0000481">
    <property type="term" value="P:maturation of 5S rRNA"/>
    <property type="evidence" value="ECO:0007669"/>
    <property type="project" value="TreeGrafter"/>
</dbReference>
<feature type="region of interest" description="Disordered" evidence="4">
    <location>
        <begin position="267"/>
        <end position="313"/>
    </location>
</feature>
<feature type="compositionally biased region" description="Basic residues" evidence="4">
    <location>
        <begin position="92"/>
        <end position="101"/>
    </location>
</feature>